<evidence type="ECO:0000259" key="5">
    <source>
        <dbReference type="PROSITE" id="PS50075"/>
    </source>
</evidence>
<dbReference type="InterPro" id="IPR009081">
    <property type="entry name" value="PP-bd_ACP"/>
</dbReference>
<keyword evidence="3" id="KW-0808">Transferase</keyword>
<dbReference type="SUPFAM" id="SSF53474">
    <property type="entry name" value="alpha/beta-Hydrolases"/>
    <property type="match status" value="1"/>
</dbReference>
<dbReference type="InterPro" id="IPR049551">
    <property type="entry name" value="PKS_DH_C"/>
</dbReference>
<feature type="domain" description="Carrier" evidence="5">
    <location>
        <begin position="1754"/>
        <end position="1831"/>
    </location>
</feature>
<organism evidence="8 9">
    <name type="scientific">Verruconis gallopava</name>
    <dbReference type="NCBI Taxonomy" id="253628"/>
    <lineage>
        <taxon>Eukaryota</taxon>
        <taxon>Fungi</taxon>
        <taxon>Dikarya</taxon>
        <taxon>Ascomycota</taxon>
        <taxon>Pezizomycotina</taxon>
        <taxon>Dothideomycetes</taxon>
        <taxon>Pleosporomycetidae</taxon>
        <taxon>Venturiales</taxon>
        <taxon>Sympoventuriaceae</taxon>
        <taxon>Verruconis</taxon>
    </lineage>
</organism>
<dbReference type="InterPro" id="IPR020806">
    <property type="entry name" value="PKS_PP-bd"/>
</dbReference>
<feature type="domain" description="PKS/mFAS DH" evidence="7">
    <location>
        <begin position="1286"/>
        <end position="1591"/>
    </location>
</feature>
<feature type="region of interest" description="N-terminal hotdog fold" evidence="4">
    <location>
        <begin position="1286"/>
        <end position="1419"/>
    </location>
</feature>
<dbReference type="PANTHER" id="PTHR43775:SF45">
    <property type="entry name" value="CONIDIAL PIGMENT POLYKETIDE SYNTHASE ALB1"/>
    <property type="match status" value="1"/>
</dbReference>
<dbReference type="NCBIfam" id="TIGR04532">
    <property type="entry name" value="PT_fungal_PKS"/>
    <property type="match status" value="1"/>
</dbReference>
<sequence>MTKAMRVFLFGDLNVSFEESLRELLYTKDMPVLKSFLEKVAFALREEISRMSSSWQALMPRFTTLIDLLPQINGKIGSPALRFALLCVAELGLFIRFHERRSIPYPTGDNSCLLGICTGSFAAAAVAVSRGLTDLVPAGVEATLVALRTATLSLQCRFDMCNMTETGSSCWSAIVNLTEEDATKLVDAFCEAHPRVSRPYLSAVSPTNVTISANPQVLDDFLAFAKVQFRKLSIESPYHAPQLFPEVVCLSTVKKYHDSQLEARQLHVPLLLPSGAECESRSFEDVLKASTLHTLHEKVRWDRVIETVCTLLQQRKASACEIIPVLSNAPQLLFTHIPRKCDIQTVVSDLERCDQGSAWSNPTGKFEQSKIAIIGFSGRYPDSSSNDEFWELLRAGRDVHKRIPEDRFDWEAHFDPTGKKRNTSRVQYGCFIKEPGVFDTRFFNMSPREAASTDPAQRLLITSTYEALEMAGFVPNRTPSSQVDRVGVFMGTTSDDWREVNSGQDVDTYFIPGGNRAFIPGRISYFFKFSGPSLSIDTACSSSFSAIHAACAYLWKGDCDTAIAGGTNVLTNPDNFAGLDRGHFLSTTGNCKPFDDAADGYCRADAVGCVILKRYEDAVADNDPVYGLIAGAHTNHCGQAESITRPHEGDQASVFNRVLRYTNQDPRDVSYVEMHGTGTQAGDATEMNSVLSCFVRGKQRTAEYPLYIGSAKANIGHAESASGVSSLIKVLLMMKHNEIPPHCGIKGKINHNYPDLKALNVHIAFKPTPWTREGCVGGKRIAFLNNFSAAGGNTALLLEDGPVRATPAKDISRSIYPVAVSAKSAKSLERNVKAMIAFLEANPDTALPSLSYTTTARRIHHNFRTMVSGTDLKSIKLELDKILSSLPEKPIPNAALLPKIAFAFTGQGSLYVGVTKELFDADEVFRSEVLRLDIIAQQHGLPSFIPLLDGSASARQLEQPTMAHVGHTALQIALTNMWSRFGISPALVIGHSLGEYAALYAAGVLTASDAIYLVGSRARLLEQSCTPRSHAMISVKASMAAVEPIVQSGSSCEIACVNQPDATVLSGPREEIDCIMKELETLGHKCIKLEIPYAFHSAQVDPILEPLGLCERAVQFSNPKIPFLSPMMAAVITEVEPFKDAYLTKACRKPVNFHAALQAAQELGIVGDKTLWLEIGPHPLCAGMIKATLGSDSVTMPTLTKRQTSLASVVVALQDLYIRGIAVDWNEYYRQDATSLQVIELPQYKWDLKNYWIQYKNNFCLTKGDSIETKDLSRCTVPTVEKTIITPAVQHIIEISKEKASIVTETDISHSALSNVIQGHKVNGIALCPSSLYADMAMTVCEQLCNACEIRIEESSFEVGSMNVKKPLIADGSTQLLRVSATADFDSREIDLSFYSVSASGTKLADHATCKARIRSKGSRDDWQRMSFLIKHRLEALEASVDHGTANKMKRGIVYKLFSALVDYSQGYRGMEEVTLDSSALEATAKVRFQCGPEGYVLNPQWIDCLGHIAGFIMNGNDSVASRDTVFVNHGWENMQIATKFSEDKTYRTYNKMQLTTNNIYVGDTYILEGDEIVAIYSGIKFQGVPRRVLDQLLPSGQRRAIPVTTTPAPKLQEAKISNALSKGKSISSPKHKVSSIKDTILNLIAEAVGLDVNELKPDTTFDECGVDSLLSLNISKAMHDQLGLDINSSTFAECPTISSFLSRVKENEASPGTLTPQSSNSSTTDLDSLLDDNISLASSITSDEDEKEEPLEKSTNKTIELIRSVIAAEVGLEPSEIGDSTNFSDLGIDSLLSLNIMSRLEEIIESEIPRMLLAENETLEKVARALGLQTTVSNVTLEKQKQKLSNNTSETKFAVRSPPHASSHLLQGNAKTATKKLFLFPDGSGSAFSYASLSRISPSVAVYGLACPWQKDPWSMAGVSFSQLSAKFIAAIKKIQPCGPYHLGGWSAGGISAYDAAQQLAADGDVVESLVLIDSPNPIGLENPPQRMYDFFDELDFFGMEGKAPPTWLRAHFDAFLTTLDEYKIAPWKQGNSPATYIVYAKNGVCDMLKPEDPRPEIRDDDPREMKWLLNTRTDFSATGWKSLVGDCNVSVGVIEGVNHFSMMNKGPKSDELADFIKSALKM</sequence>
<evidence type="ECO:0000256" key="1">
    <source>
        <dbReference type="ARBA" id="ARBA00022450"/>
    </source>
</evidence>
<evidence type="ECO:0000313" key="8">
    <source>
        <dbReference type="EMBL" id="KIW01754.1"/>
    </source>
</evidence>
<dbReference type="GO" id="GO:0031177">
    <property type="term" value="F:phosphopantetheine binding"/>
    <property type="evidence" value="ECO:0007669"/>
    <property type="project" value="InterPro"/>
</dbReference>
<dbReference type="Proteomes" id="UP000053259">
    <property type="component" value="Unassembled WGS sequence"/>
</dbReference>
<evidence type="ECO:0000256" key="3">
    <source>
        <dbReference type="ARBA" id="ARBA00022679"/>
    </source>
</evidence>
<dbReference type="SUPFAM" id="SSF55048">
    <property type="entry name" value="Probable ACP-binding domain of malonyl-CoA ACP transacylase"/>
    <property type="match status" value="1"/>
</dbReference>
<dbReference type="FunFam" id="3.10.129.110:FF:000001">
    <property type="entry name" value="Sterigmatocystin biosynthesis polyketide synthase"/>
    <property type="match status" value="1"/>
</dbReference>
<dbReference type="Gene3D" id="3.40.50.1820">
    <property type="entry name" value="alpha/beta hydrolase"/>
    <property type="match status" value="1"/>
</dbReference>
<feature type="region of interest" description="C-terminal hotdog fold" evidence="4">
    <location>
        <begin position="1446"/>
        <end position="1591"/>
    </location>
</feature>
<reference evidence="8 9" key="1">
    <citation type="submission" date="2015-01" db="EMBL/GenBank/DDBJ databases">
        <title>The Genome Sequence of Ochroconis gallopava CBS43764.</title>
        <authorList>
            <consortium name="The Broad Institute Genomics Platform"/>
            <person name="Cuomo C."/>
            <person name="de Hoog S."/>
            <person name="Gorbushina A."/>
            <person name="Stielow B."/>
            <person name="Teixiera M."/>
            <person name="Abouelleil A."/>
            <person name="Chapman S.B."/>
            <person name="Priest M."/>
            <person name="Young S.K."/>
            <person name="Wortman J."/>
            <person name="Nusbaum C."/>
            <person name="Birren B."/>
        </authorList>
    </citation>
    <scope>NUCLEOTIDE SEQUENCE [LARGE SCALE GENOMIC DNA]</scope>
    <source>
        <strain evidence="8 9">CBS 43764</strain>
    </source>
</reference>
<dbReference type="FunFam" id="3.40.366.10:FF:000002">
    <property type="entry name" value="Probable polyketide synthase 2"/>
    <property type="match status" value="1"/>
</dbReference>
<keyword evidence="9" id="KW-1185">Reference proteome</keyword>
<gene>
    <name evidence="8" type="ORF">PV09_06930</name>
</gene>
<dbReference type="HOGENOM" id="CLU_000022_6_0_1"/>
<dbReference type="GO" id="GO:0004312">
    <property type="term" value="F:fatty acid synthase activity"/>
    <property type="evidence" value="ECO:0007669"/>
    <property type="project" value="TreeGrafter"/>
</dbReference>
<dbReference type="InterPro" id="IPR020841">
    <property type="entry name" value="PKS_Beta-ketoAc_synthase_dom"/>
</dbReference>
<dbReference type="InterPro" id="IPR006162">
    <property type="entry name" value="Ppantetheine_attach_site"/>
</dbReference>
<dbReference type="Pfam" id="PF00109">
    <property type="entry name" value="ketoacyl-synt"/>
    <property type="match status" value="1"/>
</dbReference>
<dbReference type="PROSITE" id="PS52004">
    <property type="entry name" value="KS3_2"/>
    <property type="match status" value="1"/>
</dbReference>
<dbReference type="SUPFAM" id="SSF47336">
    <property type="entry name" value="ACP-like"/>
    <property type="match status" value="2"/>
</dbReference>
<dbReference type="SUPFAM" id="SSF53901">
    <property type="entry name" value="Thiolase-like"/>
    <property type="match status" value="1"/>
</dbReference>
<dbReference type="InterPro" id="IPR032088">
    <property type="entry name" value="SAT"/>
</dbReference>
<dbReference type="InterPro" id="IPR014030">
    <property type="entry name" value="Ketoacyl_synth_N"/>
</dbReference>
<dbReference type="InParanoid" id="A0A0D2ARC5"/>
<dbReference type="OrthoDB" id="329835at2759"/>
<dbReference type="InterPro" id="IPR049900">
    <property type="entry name" value="PKS_mFAS_DH"/>
</dbReference>
<dbReference type="InterPro" id="IPR016039">
    <property type="entry name" value="Thiolase-like"/>
</dbReference>
<dbReference type="Gene3D" id="1.10.1200.10">
    <property type="entry name" value="ACP-like"/>
    <property type="match status" value="2"/>
</dbReference>
<dbReference type="PANTHER" id="PTHR43775">
    <property type="entry name" value="FATTY ACID SYNTHASE"/>
    <property type="match status" value="1"/>
</dbReference>
<dbReference type="InterPro" id="IPR001031">
    <property type="entry name" value="Thioesterase"/>
</dbReference>
<evidence type="ECO:0000259" key="7">
    <source>
        <dbReference type="PROSITE" id="PS52019"/>
    </source>
</evidence>
<dbReference type="SMART" id="SM00827">
    <property type="entry name" value="PKS_AT"/>
    <property type="match status" value="1"/>
</dbReference>
<dbReference type="InterPro" id="IPR001227">
    <property type="entry name" value="Ac_transferase_dom_sf"/>
</dbReference>
<name>A0A0D2ARC5_9PEZI</name>
<dbReference type="InterPro" id="IPR030918">
    <property type="entry name" value="PT_fungal_PKS"/>
</dbReference>
<evidence type="ECO:0008006" key="10">
    <source>
        <dbReference type="Google" id="ProtNLM"/>
    </source>
</evidence>
<dbReference type="Pfam" id="PF00698">
    <property type="entry name" value="Acyl_transf_1"/>
    <property type="match status" value="1"/>
</dbReference>
<protein>
    <recommendedName>
        <fullName evidence="10">Carrier domain-containing protein</fullName>
    </recommendedName>
</protein>
<dbReference type="RefSeq" id="XP_016211623.1">
    <property type="nucleotide sequence ID" value="XM_016360637.1"/>
</dbReference>
<proteinExistence type="predicted"/>
<dbReference type="InterPro" id="IPR042104">
    <property type="entry name" value="PKS_dehydratase_sf"/>
</dbReference>
<dbReference type="InterPro" id="IPR014043">
    <property type="entry name" value="Acyl_transferase_dom"/>
</dbReference>
<evidence type="ECO:0000313" key="9">
    <source>
        <dbReference type="Proteomes" id="UP000053259"/>
    </source>
</evidence>
<dbReference type="PROSITE" id="PS50075">
    <property type="entry name" value="CARRIER"/>
    <property type="match status" value="2"/>
</dbReference>
<dbReference type="GO" id="GO:0004315">
    <property type="term" value="F:3-oxoacyl-[acyl-carrier-protein] synthase activity"/>
    <property type="evidence" value="ECO:0007669"/>
    <property type="project" value="InterPro"/>
</dbReference>
<feature type="domain" description="Carrier" evidence="5">
    <location>
        <begin position="1635"/>
        <end position="1709"/>
    </location>
</feature>
<dbReference type="Gene3D" id="3.10.129.110">
    <property type="entry name" value="Polyketide synthase dehydratase"/>
    <property type="match status" value="1"/>
</dbReference>
<accession>A0A0D2ARC5</accession>
<dbReference type="Gene3D" id="3.40.366.10">
    <property type="entry name" value="Malonyl-Coenzyme A Acyl Carrier Protein, domain 2"/>
    <property type="match status" value="2"/>
</dbReference>
<evidence type="ECO:0000256" key="2">
    <source>
        <dbReference type="ARBA" id="ARBA00022553"/>
    </source>
</evidence>
<dbReference type="SMART" id="SM00825">
    <property type="entry name" value="PKS_KS"/>
    <property type="match status" value="1"/>
</dbReference>
<dbReference type="Pfam" id="PF14765">
    <property type="entry name" value="PS-DH"/>
    <property type="match status" value="1"/>
</dbReference>
<dbReference type="Pfam" id="PF00975">
    <property type="entry name" value="Thioesterase"/>
    <property type="match status" value="1"/>
</dbReference>
<dbReference type="InterPro" id="IPR029058">
    <property type="entry name" value="AB_hydrolase_fold"/>
</dbReference>
<keyword evidence="2" id="KW-0597">Phosphoprotein</keyword>
<dbReference type="Pfam" id="PF22621">
    <property type="entry name" value="CurL-like_PKS_C"/>
    <property type="match status" value="1"/>
</dbReference>
<dbReference type="Pfam" id="PF16073">
    <property type="entry name" value="SAT"/>
    <property type="match status" value="1"/>
</dbReference>
<dbReference type="GO" id="GO:0006633">
    <property type="term" value="P:fatty acid biosynthetic process"/>
    <property type="evidence" value="ECO:0007669"/>
    <property type="project" value="InterPro"/>
</dbReference>
<dbReference type="InterPro" id="IPR014031">
    <property type="entry name" value="Ketoacyl_synth_C"/>
</dbReference>
<dbReference type="SUPFAM" id="SSF52151">
    <property type="entry name" value="FabD/lysophospholipase-like"/>
    <property type="match status" value="1"/>
</dbReference>
<dbReference type="InterPro" id="IPR016036">
    <property type="entry name" value="Malonyl_transacylase_ACP-bd"/>
</dbReference>
<dbReference type="Pfam" id="PF02801">
    <property type="entry name" value="Ketoacyl-synt_C"/>
    <property type="match status" value="1"/>
</dbReference>
<dbReference type="Gene3D" id="3.40.47.10">
    <property type="match status" value="1"/>
</dbReference>
<evidence type="ECO:0000259" key="6">
    <source>
        <dbReference type="PROSITE" id="PS52004"/>
    </source>
</evidence>
<dbReference type="EMBL" id="KN847553">
    <property type="protein sequence ID" value="KIW01754.1"/>
    <property type="molecule type" value="Genomic_DNA"/>
</dbReference>
<feature type="active site" description="Proton donor; for dehydratase activity" evidence="4">
    <location>
        <position position="1504"/>
    </location>
</feature>
<dbReference type="InterPro" id="IPR036736">
    <property type="entry name" value="ACP-like_sf"/>
</dbReference>
<dbReference type="SMART" id="SM00823">
    <property type="entry name" value="PKS_PP"/>
    <property type="match status" value="2"/>
</dbReference>
<evidence type="ECO:0000256" key="4">
    <source>
        <dbReference type="PROSITE-ProRule" id="PRU01363"/>
    </source>
</evidence>
<feature type="domain" description="Ketosynthase family 3 (KS3)" evidence="6">
    <location>
        <begin position="368"/>
        <end position="800"/>
    </location>
</feature>
<dbReference type="PROSITE" id="PS52019">
    <property type="entry name" value="PKS_MFAS_DH"/>
    <property type="match status" value="1"/>
</dbReference>
<dbReference type="InterPro" id="IPR018201">
    <property type="entry name" value="Ketoacyl_synth_AS"/>
</dbReference>
<dbReference type="STRING" id="253628.A0A0D2ARC5"/>
<dbReference type="GeneID" id="27314903"/>
<dbReference type="Gene3D" id="3.30.70.3290">
    <property type="match status" value="1"/>
</dbReference>
<dbReference type="InterPro" id="IPR016035">
    <property type="entry name" value="Acyl_Trfase/lysoPLipase"/>
</dbReference>
<dbReference type="CDD" id="cd00833">
    <property type="entry name" value="PKS"/>
    <property type="match status" value="1"/>
</dbReference>
<dbReference type="Pfam" id="PF00550">
    <property type="entry name" value="PP-binding"/>
    <property type="match status" value="2"/>
</dbReference>
<dbReference type="VEuPathDB" id="FungiDB:PV09_06930"/>
<dbReference type="InterPro" id="IPR050091">
    <property type="entry name" value="PKS_NRPS_Biosynth_Enz"/>
</dbReference>
<dbReference type="GO" id="GO:0044550">
    <property type="term" value="P:secondary metabolite biosynthetic process"/>
    <property type="evidence" value="ECO:0007669"/>
    <property type="project" value="UniProtKB-ARBA"/>
</dbReference>
<feature type="active site" description="Proton acceptor; for dehydratase activity" evidence="4">
    <location>
        <position position="1320"/>
    </location>
</feature>
<keyword evidence="1" id="KW-0596">Phosphopantetheine</keyword>
<dbReference type="PROSITE" id="PS00606">
    <property type="entry name" value="KS3_1"/>
    <property type="match status" value="1"/>
</dbReference>
<dbReference type="PROSITE" id="PS00012">
    <property type="entry name" value="PHOSPHOPANTETHEINE"/>
    <property type="match status" value="1"/>
</dbReference>